<reference evidence="11" key="1">
    <citation type="journal article" date="2023" name="DNA Res.">
        <title>Chromosome-level genome assembly of Phrynocephalus forsythii using third-generation DNA sequencing and Hi-C analysis.</title>
        <authorList>
            <person name="Qi Y."/>
            <person name="Zhao W."/>
            <person name="Zhao Y."/>
            <person name="Niu C."/>
            <person name="Cao S."/>
            <person name="Zhang Y."/>
        </authorList>
    </citation>
    <scope>NUCLEOTIDE SEQUENCE</scope>
    <source>
        <tissue evidence="11">Muscle</tissue>
    </source>
</reference>
<dbReference type="AlphaFoldDB" id="A0A9Q1AZ85"/>
<evidence type="ECO:0000256" key="4">
    <source>
        <dbReference type="ARBA" id="ARBA00022741"/>
    </source>
</evidence>
<accession>A0A9Q1AZ85</accession>
<evidence type="ECO:0000256" key="5">
    <source>
        <dbReference type="ARBA" id="ARBA00022840"/>
    </source>
</evidence>
<feature type="compositionally biased region" description="Pro residues" evidence="9">
    <location>
        <begin position="270"/>
        <end position="283"/>
    </location>
</feature>
<dbReference type="GO" id="GO:0003777">
    <property type="term" value="F:microtubule motor activity"/>
    <property type="evidence" value="ECO:0007669"/>
    <property type="project" value="InterPro"/>
</dbReference>
<proteinExistence type="inferred from homology"/>
<comment type="caution">
    <text evidence="11">The sequence shown here is derived from an EMBL/GenBank/DDBJ whole genome shotgun (WGS) entry which is preliminary data.</text>
</comment>
<dbReference type="Gene3D" id="3.40.850.10">
    <property type="entry name" value="Kinesin motor domain"/>
    <property type="match status" value="1"/>
</dbReference>
<dbReference type="GO" id="GO:0007018">
    <property type="term" value="P:microtubule-based movement"/>
    <property type="evidence" value="ECO:0007669"/>
    <property type="project" value="InterPro"/>
</dbReference>
<feature type="region of interest" description="Disordered" evidence="9">
    <location>
        <begin position="232"/>
        <end position="345"/>
    </location>
</feature>
<dbReference type="PROSITE" id="PS50067">
    <property type="entry name" value="KINESIN_MOTOR_2"/>
    <property type="match status" value="1"/>
</dbReference>
<keyword evidence="6" id="KW-0175">Coiled coil</keyword>
<evidence type="ECO:0000313" key="12">
    <source>
        <dbReference type="Proteomes" id="UP001142489"/>
    </source>
</evidence>
<feature type="domain" description="Kinesin motor" evidence="10">
    <location>
        <begin position="1"/>
        <end position="115"/>
    </location>
</feature>
<organism evidence="11 12">
    <name type="scientific">Phrynocephalus forsythii</name>
    <dbReference type="NCBI Taxonomy" id="171643"/>
    <lineage>
        <taxon>Eukaryota</taxon>
        <taxon>Metazoa</taxon>
        <taxon>Chordata</taxon>
        <taxon>Craniata</taxon>
        <taxon>Vertebrata</taxon>
        <taxon>Euteleostomi</taxon>
        <taxon>Lepidosauria</taxon>
        <taxon>Squamata</taxon>
        <taxon>Bifurcata</taxon>
        <taxon>Unidentata</taxon>
        <taxon>Episquamata</taxon>
        <taxon>Toxicofera</taxon>
        <taxon>Iguania</taxon>
        <taxon>Acrodonta</taxon>
        <taxon>Agamidae</taxon>
        <taxon>Agaminae</taxon>
        <taxon>Phrynocephalus</taxon>
    </lineage>
</organism>
<keyword evidence="12" id="KW-1185">Reference proteome</keyword>
<dbReference type="Proteomes" id="UP001142489">
    <property type="component" value="Unassembled WGS sequence"/>
</dbReference>
<evidence type="ECO:0000256" key="9">
    <source>
        <dbReference type="SAM" id="MobiDB-lite"/>
    </source>
</evidence>
<keyword evidence="7" id="KW-0206">Cytoskeleton</keyword>
<evidence type="ECO:0000259" key="10">
    <source>
        <dbReference type="PROSITE" id="PS50067"/>
    </source>
</evidence>
<evidence type="ECO:0000256" key="8">
    <source>
        <dbReference type="PROSITE-ProRule" id="PRU00283"/>
    </source>
</evidence>
<dbReference type="GO" id="GO:0005874">
    <property type="term" value="C:microtubule"/>
    <property type="evidence" value="ECO:0007669"/>
    <property type="project" value="UniProtKB-KW"/>
</dbReference>
<dbReference type="SUPFAM" id="SSF52540">
    <property type="entry name" value="P-loop containing nucleoside triphosphate hydrolases"/>
    <property type="match status" value="1"/>
</dbReference>
<dbReference type="PANTHER" id="PTHR47968:SF62">
    <property type="entry name" value="KINESIN FAMILY MEMBER 5A"/>
    <property type="match status" value="1"/>
</dbReference>
<dbReference type="SMART" id="SM00129">
    <property type="entry name" value="KISc"/>
    <property type="match status" value="1"/>
</dbReference>
<dbReference type="GO" id="GO:0008017">
    <property type="term" value="F:microtubule binding"/>
    <property type="evidence" value="ECO:0007669"/>
    <property type="project" value="InterPro"/>
</dbReference>
<comment type="caution">
    <text evidence="8">Lacks conserved residue(s) required for the propagation of feature annotation.</text>
</comment>
<protein>
    <recommendedName>
        <fullName evidence="10">Kinesin motor domain-containing protein</fullName>
    </recommendedName>
</protein>
<evidence type="ECO:0000256" key="2">
    <source>
        <dbReference type="ARBA" id="ARBA00022553"/>
    </source>
</evidence>
<dbReference type="Pfam" id="PF00225">
    <property type="entry name" value="Kinesin"/>
    <property type="match status" value="1"/>
</dbReference>
<dbReference type="EMBL" id="JAPFRF010000009">
    <property type="protein sequence ID" value="KAJ7322069.1"/>
    <property type="molecule type" value="Genomic_DNA"/>
</dbReference>
<dbReference type="GO" id="GO:0005524">
    <property type="term" value="F:ATP binding"/>
    <property type="evidence" value="ECO:0007669"/>
    <property type="project" value="UniProtKB-KW"/>
</dbReference>
<evidence type="ECO:0000256" key="1">
    <source>
        <dbReference type="ARBA" id="ARBA00004245"/>
    </source>
</evidence>
<dbReference type="InterPro" id="IPR027417">
    <property type="entry name" value="P-loop_NTPase"/>
</dbReference>
<sequence length="345" mass="39620">MKCATRYRKEKMTIISFLHMHTYVHARKESLSKGHGLKEATYINKSLSFLEQVVIALSDRNRDHVPFRQSKLTYTLKDSLGGNCNTVLVANICSEAEHIIETLSTLRFATRMKWVTTQPIINEKIDNERMVKNLEKEVLYLKDELAMHNCLLNRPLVSYEPLNEIQIAEINSQVRRYLEGAIDELDIMSIRQIHEVFNQFKMILRQGWWMPRATWSENWMGRALASAWRLSRPSQAGGGRKQRRAKSPSAPRCGRKASPALSLGRTWSRSPPPAAWWGPPPENWTPRTPGNRTWPASRPTAQSRHRERTWPPGPAPRRPRPLPLRTSRTSAGVRSTGSSRRTKPS</sequence>
<gene>
    <name evidence="11" type="ORF">JRQ81_018356</name>
</gene>
<dbReference type="InterPro" id="IPR027640">
    <property type="entry name" value="Kinesin-like_fam"/>
</dbReference>
<dbReference type="OrthoDB" id="3176171at2759"/>
<dbReference type="InterPro" id="IPR036961">
    <property type="entry name" value="Kinesin_motor_dom_sf"/>
</dbReference>
<keyword evidence="7" id="KW-0963">Cytoplasm</keyword>
<evidence type="ECO:0000313" key="11">
    <source>
        <dbReference type="EMBL" id="KAJ7322069.1"/>
    </source>
</evidence>
<evidence type="ECO:0000256" key="3">
    <source>
        <dbReference type="ARBA" id="ARBA00022701"/>
    </source>
</evidence>
<dbReference type="InterPro" id="IPR001752">
    <property type="entry name" value="Kinesin_motor_dom"/>
</dbReference>
<name>A0A9Q1AZ85_9SAUR</name>
<comment type="similarity">
    <text evidence="8">Belongs to the TRAFAC class myosin-kinesin ATPase superfamily. Kinesin family.</text>
</comment>
<keyword evidence="3" id="KW-0493">Microtubule</keyword>
<feature type="compositionally biased region" description="Polar residues" evidence="9">
    <location>
        <begin position="330"/>
        <end position="339"/>
    </location>
</feature>
<evidence type="ECO:0000256" key="6">
    <source>
        <dbReference type="ARBA" id="ARBA00023054"/>
    </source>
</evidence>
<keyword evidence="2" id="KW-0597">Phosphoprotein</keyword>
<comment type="subcellular location">
    <subcellularLocation>
        <location evidence="1">Cytoplasm</location>
        <location evidence="1">Cytoskeleton</location>
    </subcellularLocation>
</comment>
<dbReference type="PANTHER" id="PTHR47968">
    <property type="entry name" value="CENTROMERE PROTEIN E"/>
    <property type="match status" value="1"/>
</dbReference>
<keyword evidence="4" id="KW-0547">Nucleotide-binding</keyword>
<evidence type="ECO:0000256" key="7">
    <source>
        <dbReference type="ARBA" id="ARBA00023212"/>
    </source>
</evidence>
<keyword evidence="5" id="KW-0067">ATP-binding</keyword>